<dbReference type="STRING" id="1122125.GCA_000423185_03952"/>
<dbReference type="PROSITE" id="PS50977">
    <property type="entry name" value="HTH_TETR_2"/>
    <property type="match status" value="1"/>
</dbReference>
<accession>A0A211ZTF9</accession>
<dbReference type="GO" id="GO:0003700">
    <property type="term" value="F:DNA-binding transcription factor activity"/>
    <property type="evidence" value="ECO:0007669"/>
    <property type="project" value="TreeGrafter"/>
</dbReference>
<protein>
    <submittedName>
        <fullName evidence="7">Transcriptional regulator BetI</fullName>
    </submittedName>
</protein>
<dbReference type="PANTHER" id="PTHR30055:SF228">
    <property type="entry name" value="TRANSCRIPTIONAL REGULATOR-RELATED"/>
    <property type="match status" value="1"/>
</dbReference>
<name>A0A211ZTF9_9PROT</name>
<keyword evidence="2" id="KW-0805">Transcription regulation</keyword>
<sequence length="214" mass="23339">MGDKPGPRAKFTRELPAVRRRALIEATARCLAERGHAATSVREVCARAGVSLGLVRHYFGGIDTLIAETYRSIGSHVAETLAAALDAADTTPEARLRAFIDASFRPPVLDPDLLSIWLSFWALVRRDEAIRRIHRDVYAAYRRRLEGLIAEAAAARSRRIDTALAALAFTAMLDGLWLELCLDPSVFTPDDAVRIANGWVDGLLSGNAMGLADT</sequence>
<organism evidence="7 8">
    <name type="scientific">Inquilinus limosus</name>
    <dbReference type="NCBI Taxonomy" id="171674"/>
    <lineage>
        <taxon>Bacteria</taxon>
        <taxon>Pseudomonadati</taxon>
        <taxon>Pseudomonadota</taxon>
        <taxon>Alphaproteobacteria</taxon>
        <taxon>Rhodospirillales</taxon>
        <taxon>Rhodospirillaceae</taxon>
        <taxon>Inquilinus</taxon>
    </lineage>
</organism>
<evidence type="ECO:0000256" key="4">
    <source>
        <dbReference type="ARBA" id="ARBA00023163"/>
    </source>
</evidence>
<dbReference type="Pfam" id="PF00440">
    <property type="entry name" value="TetR_N"/>
    <property type="match status" value="1"/>
</dbReference>
<dbReference type="Proteomes" id="UP000196655">
    <property type="component" value="Unassembled WGS sequence"/>
</dbReference>
<dbReference type="SUPFAM" id="SSF48498">
    <property type="entry name" value="Tetracyclin repressor-like, C-terminal domain"/>
    <property type="match status" value="1"/>
</dbReference>
<evidence type="ECO:0000313" key="7">
    <source>
        <dbReference type="EMBL" id="OWJ68456.1"/>
    </source>
</evidence>
<dbReference type="InterPro" id="IPR039538">
    <property type="entry name" value="BetI_C"/>
</dbReference>
<gene>
    <name evidence="7" type="ORF">BWR60_04490</name>
</gene>
<dbReference type="InterPro" id="IPR001647">
    <property type="entry name" value="HTH_TetR"/>
</dbReference>
<dbReference type="AlphaFoldDB" id="A0A211ZTF9"/>
<dbReference type="Pfam" id="PF13977">
    <property type="entry name" value="TetR_C_6"/>
    <property type="match status" value="1"/>
</dbReference>
<dbReference type="SUPFAM" id="SSF46689">
    <property type="entry name" value="Homeodomain-like"/>
    <property type="match status" value="1"/>
</dbReference>
<dbReference type="InterPro" id="IPR050109">
    <property type="entry name" value="HTH-type_TetR-like_transc_reg"/>
</dbReference>
<keyword evidence="1" id="KW-0678">Repressor</keyword>
<dbReference type="OrthoDB" id="9809265at2"/>
<dbReference type="GO" id="GO:0000976">
    <property type="term" value="F:transcription cis-regulatory region binding"/>
    <property type="evidence" value="ECO:0007669"/>
    <property type="project" value="TreeGrafter"/>
</dbReference>
<evidence type="ECO:0000256" key="5">
    <source>
        <dbReference type="PROSITE-ProRule" id="PRU00335"/>
    </source>
</evidence>
<evidence type="ECO:0000256" key="3">
    <source>
        <dbReference type="ARBA" id="ARBA00023125"/>
    </source>
</evidence>
<comment type="caution">
    <text evidence="7">The sequence shown here is derived from an EMBL/GenBank/DDBJ whole genome shotgun (WGS) entry which is preliminary data.</text>
</comment>
<evidence type="ECO:0000313" key="8">
    <source>
        <dbReference type="Proteomes" id="UP000196655"/>
    </source>
</evidence>
<reference evidence="8" key="1">
    <citation type="submission" date="2017-05" db="EMBL/GenBank/DDBJ databases">
        <authorList>
            <person name="Macchi M."/>
            <person name="Festa S."/>
            <person name="Coppotelli B.M."/>
            <person name="Morelli I.S."/>
        </authorList>
    </citation>
    <scope>NUCLEOTIDE SEQUENCE [LARGE SCALE GENOMIC DNA]</scope>
    <source>
        <strain evidence="8">I</strain>
    </source>
</reference>
<dbReference type="Gene3D" id="1.10.357.10">
    <property type="entry name" value="Tetracycline Repressor, domain 2"/>
    <property type="match status" value="1"/>
</dbReference>
<feature type="domain" description="HTH tetR-type" evidence="6">
    <location>
        <begin position="17"/>
        <end position="77"/>
    </location>
</feature>
<dbReference type="InterPro" id="IPR009057">
    <property type="entry name" value="Homeodomain-like_sf"/>
</dbReference>
<evidence type="ECO:0000256" key="2">
    <source>
        <dbReference type="ARBA" id="ARBA00023015"/>
    </source>
</evidence>
<feature type="DNA-binding region" description="H-T-H motif" evidence="5">
    <location>
        <begin position="40"/>
        <end position="59"/>
    </location>
</feature>
<dbReference type="NCBIfam" id="NF001978">
    <property type="entry name" value="PRK00767.1"/>
    <property type="match status" value="1"/>
</dbReference>
<dbReference type="EMBL" id="NHON01000005">
    <property type="protein sequence ID" value="OWJ68456.1"/>
    <property type="molecule type" value="Genomic_DNA"/>
</dbReference>
<keyword evidence="3 5" id="KW-0238">DNA-binding</keyword>
<keyword evidence="8" id="KW-1185">Reference proteome</keyword>
<dbReference type="InterPro" id="IPR036271">
    <property type="entry name" value="Tet_transcr_reg_TetR-rel_C_sf"/>
</dbReference>
<proteinExistence type="predicted"/>
<keyword evidence="4" id="KW-0804">Transcription</keyword>
<evidence type="ECO:0000256" key="1">
    <source>
        <dbReference type="ARBA" id="ARBA00022491"/>
    </source>
</evidence>
<evidence type="ECO:0000259" key="6">
    <source>
        <dbReference type="PROSITE" id="PS50977"/>
    </source>
</evidence>
<dbReference type="PANTHER" id="PTHR30055">
    <property type="entry name" value="HTH-TYPE TRANSCRIPTIONAL REGULATOR RUTR"/>
    <property type="match status" value="1"/>
</dbReference>